<dbReference type="PANTHER" id="PTHR23131">
    <property type="entry name" value="ENDORIBONUCLEASE LACTB2"/>
    <property type="match status" value="1"/>
</dbReference>
<dbReference type="AlphaFoldDB" id="A0A562NXN5"/>
<dbReference type="RefSeq" id="WP_145396350.1">
    <property type="nucleotide sequence ID" value="NZ_VLKU01000002.1"/>
</dbReference>
<dbReference type="GO" id="GO:0016787">
    <property type="term" value="F:hydrolase activity"/>
    <property type="evidence" value="ECO:0007669"/>
    <property type="project" value="UniProtKB-KW"/>
</dbReference>
<dbReference type="Gene3D" id="3.60.15.10">
    <property type="entry name" value="Ribonuclease Z/Hydroxyacylglutathione hydrolase-like"/>
    <property type="match status" value="1"/>
</dbReference>
<dbReference type="EMBL" id="VLKU01000002">
    <property type="protein sequence ID" value="TWI36929.1"/>
    <property type="molecule type" value="Genomic_DNA"/>
</dbReference>
<dbReference type="Pfam" id="PF17778">
    <property type="entry name" value="WHD_BLACT"/>
    <property type="match status" value="1"/>
</dbReference>
<dbReference type="CDD" id="cd16278">
    <property type="entry name" value="metallo-hydrolase-like_MBL-fold"/>
    <property type="match status" value="1"/>
</dbReference>
<organism evidence="2 3">
    <name type="scientific">Paracoccus sulfuroxidans</name>
    <dbReference type="NCBI Taxonomy" id="384678"/>
    <lineage>
        <taxon>Bacteria</taxon>
        <taxon>Pseudomonadati</taxon>
        <taxon>Pseudomonadota</taxon>
        <taxon>Alphaproteobacteria</taxon>
        <taxon>Rhodobacterales</taxon>
        <taxon>Paracoccaceae</taxon>
        <taxon>Paracoccus</taxon>
    </lineage>
</organism>
<reference evidence="2 3" key="1">
    <citation type="journal article" date="2015" name="Stand. Genomic Sci.">
        <title>Genomic Encyclopedia of Bacterial and Archaeal Type Strains, Phase III: the genomes of soil and plant-associated and newly described type strains.</title>
        <authorList>
            <person name="Whitman W.B."/>
            <person name="Woyke T."/>
            <person name="Klenk H.P."/>
            <person name="Zhou Y."/>
            <person name="Lilburn T.G."/>
            <person name="Beck B.J."/>
            <person name="De Vos P."/>
            <person name="Vandamme P."/>
            <person name="Eisen J.A."/>
            <person name="Garrity G."/>
            <person name="Hugenholtz P."/>
            <person name="Kyrpides N.C."/>
        </authorList>
    </citation>
    <scope>NUCLEOTIDE SEQUENCE [LARGE SCALE GENOMIC DNA]</scope>
    <source>
        <strain evidence="2 3">CGMCC 1.5364</strain>
    </source>
</reference>
<evidence type="ECO:0000313" key="3">
    <source>
        <dbReference type="Proteomes" id="UP000316225"/>
    </source>
</evidence>
<dbReference type="Gene3D" id="1.10.10.10">
    <property type="entry name" value="Winged helix-like DNA-binding domain superfamily/Winged helix DNA-binding domain"/>
    <property type="match status" value="1"/>
</dbReference>
<evidence type="ECO:0000259" key="1">
    <source>
        <dbReference type="SMART" id="SM00849"/>
    </source>
</evidence>
<dbReference type="InterPro" id="IPR050662">
    <property type="entry name" value="Sec-metab_biosynth-thioest"/>
</dbReference>
<dbReference type="OrthoDB" id="9788263at2"/>
<dbReference type="InterPro" id="IPR001279">
    <property type="entry name" value="Metallo-B-lactamas"/>
</dbReference>
<gene>
    <name evidence="2" type="ORF">IQ24_00715</name>
</gene>
<dbReference type="SMART" id="SM00849">
    <property type="entry name" value="Lactamase_B"/>
    <property type="match status" value="1"/>
</dbReference>
<keyword evidence="3" id="KW-1185">Reference proteome</keyword>
<dbReference type="PANTHER" id="PTHR23131:SF0">
    <property type="entry name" value="ENDORIBONUCLEASE LACTB2"/>
    <property type="match status" value="1"/>
</dbReference>
<proteinExistence type="predicted"/>
<dbReference type="InterPro" id="IPR036388">
    <property type="entry name" value="WH-like_DNA-bd_sf"/>
</dbReference>
<dbReference type="Proteomes" id="UP000316225">
    <property type="component" value="Unassembled WGS sequence"/>
</dbReference>
<evidence type="ECO:0000313" key="2">
    <source>
        <dbReference type="EMBL" id="TWI36929.1"/>
    </source>
</evidence>
<dbReference type="SUPFAM" id="SSF56281">
    <property type="entry name" value="Metallo-hydrolase/oxidoreductase"/>
    <property type="match status" value="1"/>
</dbReference>
<feature type="domain" description="Metallo-beta-lactamase" evidence="1">
    <location>
        <begin position="23"/>
        <end position="202"/>
    </location>
</feature>
<dbReference type="InterPro" id="IPR041516">
    <property type="entry name" value="LACTB2_WH"/>
</dbReference>
<comment type="caution">
    <text evidence="2">The sequence shown here is derived from an EMBL/GenBank/DDBJ whole genome shotgun (WGS) entry which is preliminary data.</text>
</comment>
<sequence>MTTPLKAPRVILADNASPLTGRGTNTFLLGESQVGIIDPGPDLPQHRGAILAAVGKGKVTHILITHAHLDHSEGARALSEACGAPILAYGEATAGRSAVMARLAASGQLRGGEGLDLAFRPDQIIADGSVIETDEWSLTALHTPGHFAGHLSFIEGDRIYCGDIVLGWSSTLISPPDGDLADYFRSLSRLAALNPRELLPAHGDPVTDPAARFAELAAHRRERTAQILAALREAPGSPTDLAGRIYDVPSALMPAAARNVLAHLVALSELGAVAPKGDLTAESVFHLS</sequence>
<protein>
    <submittedName>
        <fullName evidence="2">Hydroxyacylglutathione hydrolase</fullName>
    </submittedName>
</protein>
<name>A0A562NXN5_9RHOB</name>
<accession>A0A562NXN5</accession>
<keyword evidence="2" id="KW-0378">Hydrolase</keyword>
<dbReference type="InterPro" id="IPR036866">
    <property type="entry name" value="RibonucZ/Hydroxyglut_hydro"/>
</dbReference>
<dbReference type="Pfam" id="PF00753">
    <property type="entry name" value="Lactamase_B"/>
    <property type="match status" value="1"/>
</dbReference>